<evidence type="ECO:0000313" key="2">
    <source>
        <dbReference type="Proteomes" id="UP001234297"/>
    </source>
</evidence>
<organism evidence="1 2">
    <name type="scientific">Persea americana</name>
    <name type="common">Avocado</name>
    <dbReference type="NCBI Taxonomy" id="3435"/>
    <lineage>
        <taxon>Eukaryota</taxon>
        <taxon>Viridiplantae</taxon>
        <taxon>Streptophyta</taxon>
        <taxon>Embryophyta</taxon>
        <taxon>Tracheophyta</taxon>
        <taxon>Spermatophyta</taxon>
        <taxon>Magnoliopsida</taxon>
        <taxon>Magnoliidae</taxon>
        <taxon>Laurales</taxon>
        <taxon>Lauraceae</taxon>
        <taxon>Persea</taxon>
    </lineage>
</organism>
<keyword evidence="2" id="KW-1185">Reference proteome</keyword>
<sequence>MAEVDTGQKKATPAAEAAQPMKLGKYLKDQGINGPPYRLVVGNIMDEARLKNESELRPMDLSHAIVPRVIPFLHQTFKSYVNSLDHSEIKANLDLPCSMHKSSFFSFFTDAFVSVSSMEELKLYKDLQITGRISMTWFGASPRVSIMDPELIREVLTDKSGHFEKTKLSPVFKVLVTGLVNLDGEKWAKHRRIINPAFHQEKLKRMLPAFHASCCELISRWEESVGSEGSCELDVWPEFQDFTGDVISRTAFGSSYKKGMRILQLQTEQAQLISHSVKSIFIPGYRFLPVKVNNRRNEINKEVCSLLRGMIKEREREMKMENVGNNDLLGLLMESNFRDSQEQGNSDAAAMTIEEVIGECKLFYFAGQETTAVLLTWTIIVLSMHRNWQLQAREEVLQVFGENKPDFDGLNHLKTVTMILYEVLRLYPPVVYTARSVDKPTKLGDITLPPGAQVSLPTLLIHHDPEIWGEDVDEFKPERFSEGVAKASKNQIVFFPFSWGPRICIGQNFALLEAKMALAMILQHFSFELSPSYAHAPCTVITLQPQHGAQIILHRL</sequence>
<reference evidence="1 2" key="1">
    <citation type="journal article" date="2022" name="Hortic Res">
        <title>A haplotype resolved chromosomal level avocado genome allows analysis of novel avocado genes.</title>
        <authorList>
            <person name="Nath O."/>
            <person name="Fletcher S.J."/>
            <person name="Hayward A."/>
            <person name="Shaw L.M."/>
            <person name="Masouleh A.K."/>
            <person name="Furtado A."/>
            <person name="Henry R.J."/>
            <person name="Mitter N."/>
        </authorList>
    </citation>
    <scope>NUCLEOTIDE SEQUENCE [LARGE SCALE GENOMIC DNA]</scope>
    <source>
        <strain evidence="2">cv. Hass</strain>
    </source>
</reference>
<comment type="caution">
    <text evidence="1">The sequence shown here is derived from an EMBL/GenBank/DDBJ whole genome shotgun (WGS) entry which is preliminary data.</text>
</comment>
<proteinExistence type="predicted"/>
<gene>
    <name evidence="1" type="ORF">MRB53_015684</name>
</gene>
<evidence type="ECO:0000313" key="1">
    <source>
        <dbReference type="EMBL" id="KAJ8638990.1"/>
    </source>
</evidence>
<name>A0ACC2M003_PERAE</name>
<protein>
    <submittedName>
        <fullName evidence="1">Uncharacterized protein</fullName>
    </submittedName>
</protein>
<dbReference type="Proteomes" id="UP001234297">
    <property type="component" value="Chromosome 5"/>
</dbReference>
<accession>A0ACC2M003</accession>
<dbReference type="EMBL" id="CM056813">
    <property type="protein sequence ID" value="KAJ8638990.1"/>
    <property type="molecule type" value="Genomic_DNA"/>
</dbReference>